<evidence type="ECO:0000256" key="1">
    <source>
        <dbReference type="SAM" id="SignalP"/>
    </source>
</evidence>
<dbReference type="AlphaFoldDB" id="A0A4R0IZD5"/>
<feature type="signal peptide" evidence="1">
    <location>
        <begin position="1"/>
        <end position="23"/>
    </location>
</feature>
<sequence length="232" mass="25054">MRIKSLLAAGALVAGLLSLPATASAQPADARSAAAGTCSMVMPARFSIRAAVTNFKITLAANCKTAGMSDATWTGSTTGSTWSEFLWFDDTTYSETLTMYALSTPVGRTTWIGTGAADRNYNDIAQTNASSYTKYGSSATLIGGRKGSRTAFIATVGYYNPKINAFARWSGKQVLLQYKEIGSSTWKGLKYLTTNASGQAAYTYYPNKTRTYRLYVPQNASLWDFYTPAISR</sequence>
<dbReference type="EMBL" id="SJKC01000002">
    <property type="protein sequence ID" value="TCC38859.1"/>
    <property type="molecule type" value="Genomic_DNA"/>
</dbReference>
<name>A0A4R0IZD5_9ACTN</name>
<keyword evidence="1" id="KW-0732">Signal</keyword>
<reference evidence="2 3" key="1">
    <citation type="submission" date="2019-02" db="EMBL/GenBank/DDBJ databases">
        <title>Kribbella capetownensis sp. nov. and Kribbella speibonae sp. nov., isolated from soil.</title>
        <authorList>
            <person name="Curtis S.M."/>
            <person name="Norton I."/>
            <person name="Everest G.J."/>
            <person name="Meyers P.R."/>
        </authorList>
    </citation>
    <scope>NUCLEOTIDE SEQUENCE [LARGE SCALE GENOMIC DNA]</scope>
    <source>
        <strain evidence="2 3">YM55</strain>
    </source>
</reference>
<feature type="chain" id="PRO_5039706211" evidence="1">
    <location>
        <begin position="24"/>
        <end position="232"/>
    </location>
</feature>
<protein>
    <submittedName>
        <fullName evidence="2">Uncharacterized protein</fullName>
    </submittedName>
</protein>
<evidence type="ECO:0000313" key="2">
    <source>
        <dbReference type="EMBL" id="TCC38859.1"/>
    </source>
</evidence>
<gene>
    <name evidence="2" type="ORF">E0H92_21045</name>
</gene>
<accession>A0A4R0IZD5</accession>
<comment type="caution">
    <text evidence="2">The sequence shown here is derived from an EMBL/GenBank/DDBJ whole genome shotgun (WGS) entry which is preliminary data.</text>
</comment>
<dbReference type="Proteomes" id="UP000294225">
    <property type="component" value="Unassembled WGS sequence"/>
</dbReference>
<proteinExistence type="predicted"/>
<dbReference type="RefSeq" id="WP_131497369.1">
    <property type="nucleotide sequence ID" value="NZ_SJKC01000002.1"/>
</dbReference>
<organism evidence="2 3">
    <name type="scientific">Kribbella speibonae</name>
    <dbReference type="NCBI Taxonomy" id="1572660"/>
    <lineage>
        <taxon>Bacteria</taxon>
        <taxon>Bacillati</taxon>
        <taxon>Actinomycetota</taxon>
        <taxon>Actinomycetes</taxon>
        <taxon>Propionibacteriales</taxon>
        <taxon>Kribbellaceae</taxon>
        <taxon>Kribbella</taxon>
    </lineage>
</organism>
<evidence type="ECO:0000313" key="3">
    <source>
        <dbReference type="Proteomes" id="UP000294225"/>
    </source>
</evidence>